<dbReference type="EMBL" id="SLWX01000029">
    <property type="protein sequence ID" value="TCO69872.1"/>
    <property type="molecule type" value="Genomic_DNA"/>
</dbReference>
<evidence type="ECO:0000313" key="4">
    <source>
        <dbReference type="Proteomes" id="UP000294980"/>
    </source>
</evidence>
<comment type="caution">
    <text evidence="3">The sequence shown here is derived from an EMBL/GenBank/DDBJ whole genome shotgun (WGS) entry which is preliminary data.</text>
</comment>
<dbReference type="AlphaFoldDB" id="A0A4R2KC93"/>
<reference evidence="3 4" key="1">
    <citation type="submission" date="2019-03" db="EMBL/GenBank/DDBJ databases">
        <title>Genomic Encyclopedia of Type Strains, Phase IV (KMG-IV): sequencing the most valuable type-strain genomes for metagenomic binning, comparative biology and taxonomic classification.</title>
        <authorList>
            <person name="Goeker M."/>
        </authorList>
    </citation>
    <scope>NUCLEOTIDE SEQUENCE [LARGE SCALE GENOMIC DNA]</scope>
    <source>
        <strain evidence="3 4">DSM 23344</strain>
    </source>
</reference>
<dbReference type="PANTHER" id="PTHR48090">
    <property type="entry name" value="UNDECAPRENYL-PHOSPHATE 4-DEOXY-4-FORMAMIDO-L-ARABINOSE TRANSFERASE-RELATED"/>
    <property type="match status" value="1"/>
</dbReference>
<dbReference type="CDD" id="cd04179">
    <property type="entry name" value="DPM_DPG-synthase_like"/>
    <property type="match status" value="1"/>
</dbReference>
<name>A0A4R2KC93_9GAMM</name>
<sequence>MPDDSLSQATAEAIPAKIAIVIPAFNEAALIGTVLRDIRSHCPYDIVVVDDASTDETVMEAERAGAIVVPLAAQLGAWGATQTGLRYALRKGFNTVVSMDADGQHEAASLSALLQPVLSGQADVVVGACPERGSPLRKLAWQLMKRVSGLALEDITSGYRVYNYRALKELASWRATLLDYQDVGVLMLLQAKGLRIIDKSVSMQPRLDGKSRIFHSWLIVGYYMSQTLVLGMSKRRFTKRRHPTGVKELT</sequence>
<feature type="transmembrane region" description="Helical" evidence="1">
    <location>
        <begin position="213"/>
        <end position="232"/>
    </location>
</feature>
<dbReference type="InterPro" id="IPR029044">
    <property type="entry name" value="Nucleotide-diphossugar_trans"/>
</dbReference>
<keyword evidence="1" id="KW-0812">Transmembrane</keyword>
<dbReference type="SUPFAM" id="SSF53448">
    <property type="entry name" value="Nucleotide-diphospho-sugar transferases"/>
    <property type="match status" value="1"/>
</dbReference>
<dbReference type="RefSeq" id="WP_117319687.1">
    <property type="nucleotide sequence ID" value="NZ_QQSW01000035.1"/>
</dbReference>
<evidence type="ECO:0000259" key="2">
    <source>
        <dbReference type="Pfam" id="PF00535"/>
    </source>
</evidence>
<keyword evidence="1" id="KW-0472">Membrane</keyword>
<keyword evidence="1" id="KW-1133">Transmembrane helix</keyword>
<dbReference type="OrthoDB" id="9811884at2"/>
<feature type="domain" description="Glycosyltransferase 2-like" evidence="2">
    <location>
        <begin position="20"/>
        <end position="143"/>
    </location>
</feature>
<dbReference type="Pfam" id="PF00535">
    <property type="entry name" value="Glycos_transf_2"/>
    <property type="match status" value="1"/>
</dbReference>
<accession>A0A4R2KC93</accession>
<dbReference type="InterPro" id="IPR050256">
    <property type="entry name" value="Glycosyltransferase_2"/>
</dbReference>
<protein>
    <recommendedName>
        <fullName evidence="2">Glycosyltransferase 2-like domain-containing protein</fullName>
    </recommendedName>
</protein>
<dbReference type="Gene3D" id="3.90.550.10">
    <property type="entry name" value="Spore Coat Polysaccharide Biosynthesis Protein SpsA, Chain A"/>
    <property type="match status" value="1"/>
</dbReference>
<evidence type="ECO:0000313" key="3">
    <source>
        <dbReference type="EMBL" id="TCO69872.1"/>
    </source>
</evidence>
<dbReference type="PANTHER" id="PTHR48090:SF7">
    <property type="entry name" value="RFBJ PROTEIN"/>
    <property type="match status" value="1"/>
</dbReference>
<evidence type="ECO:0000256" key="1">
    <source>
        <dbReference type="SAM" id="Phobius"/>
    </source>
</evidence>
<dbReference type="InterPro" id="IPR001173">
    <property type="entry name" value="Glyco_trans_2-like"/>
</dbReference>
<keyword evidence="4" id="KW-1185">Reference proteome</keyword>
<proteinExistence type="predicted"/>
<dbReference type="Proteomes" id="UP000294980">
    <property type="component" value="Unassembled WGS sequence"/>
</dbReference>
<organism evidence="3 4">
    <name type="scientific">Chromatocurvus halotolerans</name>
    <dbReference type="NCBI Taxonomy" id="1132028"/>
    <lineage>
        <taxon>Bacteria</taxon>
        <taxon>Pseudomonadati</taxon>
        <taxon>Pseudomonadota</taxon>
        <taxon>Gammaproteobacteria</taxon>
        <taxon>Cellvibrionales</taxon>
        <taxon>Halieaceae</taxon>
        <taxon>Chromatocurvus</taxon>
    </lineage>
</organism>
<gene>
    <name evidence="3" type="ORF">EV688_1295</name>
</gene>